<dbReference type="AlphaFoldDB" id="A0A2P2ISZ5"/>
<protein>
    <submittedName>
        <fullName evidence="1">Uncharacterized protein</fullName>
    </submittedName>
</protein>
<organism evidence="1">
    <name type="scientific">Rhizophora mucronata</name>
    <name type="common">Asiatic mangrove</name>
    <dbReference type="NCBI Taxonomy" id="61149"/>
    <lineage>
        <taxon>Eukaryota</taxon>
        <taxon>Viridiplantae</taxon>
        <taxon>Streptophyta</taxon>
        <taxon>Embryophyta</taxon>
        <taxon>Tracheophyta</taxon>
        <taxon>Spermatophyta</taxon>
        <taxon>Magnoliopsida</taxon>
        <taxon>eudicotyledons</taxon>
        <taxon>Gunneridae</taxon>
        <taxon>Pentapetalae</taxon>
        <taxon>rosids</taxon>
        <taxon>fabids</taxon>
        <taxon>Malpighiales</taxon>
        <taxon>Rhizophoraceae</taxon>
        <taxon>Rhizophora</taxon>
    </lineage>
</organism>
<sequence>MFKQVLFQLPWTLKVYNLDYLPWKLIIKQAINYLSQHKTKYLVKGV</sequence>
<name>A0A2P2ISZ5_RHIMU</name>
<accession>A0A2P2ISZ5</accession>
<dbReference type="EMBL" id="GGEC01003841">
    <property type="protein sequence ID" value="MBW84324.1"/>
    <property type="molecule type" value="Transcribed_RNA"/>
</dbReference>
<reference evidence="1" key="1">
    <citation type="submission" date="2018-02" db="EMBL/GenBank/DDBJ databases">
        <title>Rhizophora mucronata_Transcriptome.</title>
        <authorList>
            <person name="Meera S.P."/>
            <person name="Sreeshan A."/>
            <person name="Augustine A."/>
        </authorList>
    </citation>
    <scope>NUCLEOTIDE SEQUENCE</scope>
    <source>
        <tissue evidence="1">Leaf</tissue>
    </source>
</reference>
<proteinExistence type="predicted"/>
<evidence type="ECO:0000313" key="1">
    <source>
        <dbReference type="EMBL" id="MBW84324.1"/>
    </source>
</evidence>